<accession>A0A2K0UN91</accession>
<proteinExistence type="predicted"/>
<organism evidence="1 2">
    <name type="scientific">Trichoderma harzianum</name>
    <name type="common">Hypocrea lixii</name>
    <dbReference type="NCBI Taxonomy" id="5544"/>
    <lineage>
        <taxon>Eukaryota</taxon>
        <taxon>Fungi</taxon>
        <taxon>Dikarya</taxon>
        <taxon>Ascomycota</taxon>
        <taxon>Pezizomycotina</taxon>
        <taxon>Sordariomycetes</taxon>
        <taxon>Hypocreomycetidae</taxon>
        <taxon>Hypocreales</taxon>
        <taxon>Hypocreaceae</taxon>
        <taxon>Trichoderma</taxon>
    </lineage>
</organism>
<dbReference type="Proteomes" id="UP000236290">
    <property type="component" value="Unassembled WGS sequence"/>
</dbReference>
<name>A0A2K0UN91_TRIHA</name>
<gene>
    <name evidence="1" type="ORF">THARTR1_01047</name>
</gene>
<dbReference type="AlphaFoldDB" id="A0A2K0UN91"/>
<dbReference type="EMBL" id="MTYI01000011">
    <property type="protein sequence ID" value="PNP59259.1"/>
    <property type="molecule type" value="Genomic_DNA"/>
</dbReference>
<reference evidence="1 2" key="1">
    <citation type="submission" date="2017-02" db="EMBL/GenBank/DDBJ databases">
        <title>Genomes of Trichoderma spp. with biocontrol activity.</title>
        <authorList>
            <person name="Gardiner D."/>
            <person name="Kazan K."/>
            <person name="Vos C."/>
            <person name="Harvey P."/>
        </authorList>
    </citation>
    <scope>NUCLEOTIDE SEQUENCE [LARGE SCALE GENOMIC DNA]</scope>
    <source>
        <strain evidence="1 2">Tr1</strain>
    </source>
</reference>
<evidence type="ECO:0000313" key="1">
    <source>
        <dbReference type="EMBL" id="PNP59259.1"/>
    </source>
</evidence>
<dbReference type="OrthoDB" id="191037at2759"/>
<comment type="caution">
    <text evidence="1">The sequence shown here is derived from an EMBL/GenBank/DDBJ whole genome shotgun (WGS) entry which is preliminary data.</text>
</comment>
<sequence>MSDTTSEQLPALLSDITPQWLGEKLGHRVKSIENTSNIRGTASKLFYTITYEVESSDEQPNHICIKGVFDPKMIEAQPWTVSLAQREANFFTKVAPNIKNMTFPKSWWSGLSDKQGIAIMNDLTTDGCTFPAETASYSVEKVLNGVEQLAGLHAQYWGQSQDDHPCNESYLFFLNWSHHGI</sequence>
<protein>
    <recommendedName>
        <fullName evidence="3">Aminoglycoside phosphotransferase domain-containing protein</fullName>
    </recommendedName>
</protein>
<evidence type="ECO:0008006" key="3">
    <source>
        <dbReference type="Google" id="ProtNLM"/>
    </source>
</evidence>
<evidence type="ECO:0000313" key="2">
    <source>
        <dbReference type="Proteomes" id="UP000236290"/>
    </source>
</evidence>